<dbReference type="AlphaFoldDB" id="A0A3E1INM2"/>
<gene>
    <name evidence="8" type="primary">dnaA</name>
    <name evidence="15" type="ORF">AXE73_06175</name>
</gene>
<comment type="caution">
    <text evidence="15">The sequence shown here is derived from an EMBL/GenBank/DDBJ whole genome shotgun (WGS) entry which is preliminary data.</text>
</comment>
<evidence type="ECO:0000256" key="5">
    <source>
        <dbReference type="ARBA" id="ARBA00022840"/>
    </source>
</evidence>
<evidence type="ECO:0000256" key="3">
    <source>
        <dbReference type="ARBA" id="ARBA00022705"/>
    </source>
</evidence>
<evidence type="ECO:0000256" key="12">
    <source>
        <dbReference type="SAM" id="MobiDB-lite"/>
    </source>
</evidence>
<evidence type="ECO:0000256" key="7">
    <source>
        <dbReference type="ARBA" id="ARBA00023125"/>
    </source>
</evidence>
<feature type="binding site" evidence="8">
    <location>
        <position position="280"/>
    </location>
    <ligand>
        <name>ATP</name>
        <dbReference type="ChEBI" id="CHEBI:30616"/>
    </ligand>
</feature>
<dbReference type="InterPro" id="IPR013317">
    <property type="entry name" value="DnaA_dom"/>
</dbReference>
<dbReference type="SUPFAM" id="SSF48295">
    <property type="entry name" value="TrpR-like"/>
    <property type="match status" value="1"/>
</dbReference>
<sequence>MTDSFSDPNAQATIVWSNTLAVLRHNALLSNRDKSWFESVKPESIFGTTIVLCVSNIETQQALQNELSSALLTSLKICTGKDMFPAFKIVPQSENNNTSTNSAATNINATNSTSDLSNLNQNVNETSRVFSTSLEENTNVNSDLSSSKSNSLENVKSDFGAQTVENTNNPVNTNSVENVGSSSNTPIQKDFDYATGLNTMQNTGLDVSGINSGINNPQAKIPSSIKRDPVTHLNTCATFDTFVPGDSNRFARTVALAVAEGSGKDFNPLCIYGGSGLGKTHLLNAIGNYALVKDSSLKVRYITSEEFTNEFIEALQNTSQNQGQIANFNRRFREVDVLLIDDIQFLGGKEATLEQFFHTFNALYQASKRIVIASDVAPKNLRGFESRLISRFESGLTVDIKPPDLETRIAILRMMALMNNSNVPSDVLDLIAERFTENIRELEGALTRVTAVASLSNQPVSKALAEQALQDFFASDIEIRPTDIIGQVAKYFHMTFDEIVGRSRTKNVALARQIAMYLAREMTSMSLVDIGEVFGGRDHTTVMHAYTRISGEMQEKQEIYNYVMELTVRLKQNPTNKK</sequence>
<dbReference type="GO" id="GO:0005737">
    <property type="term" value="C:cytoplasm"/>
    <property type="evidence" value="ECO:0007669"/>
    <property type="project" value="UniProtKB-SubCell"/>
</dbReference>
<keyword evidence="2 8" id="KW-0963">Cytoplasm</keyword>
<keyword evidence="3 8" id="KW-0235">DNA replication</keyword>
<dbReference type="PROSITE" id="PS01008">
    <property type="entry name" value="DNAA"/>
    <property type="match status" value="1"/>
</dbReference>
<dbReference type="GO" id="GO:0006275">
    <property type="term" value="P:regulation of DNA replication"/>
    <property type="evidence" value="ECO:0007669"/>
    <property type="project" value="UniProtKB-UniRule"/>
</dbReference>
<comment type="function">
    <text evidence="8 10">Plays an essential role in the initiation and regulation of chromosomal replication. ATP-DnaA binds to the origin of replication (oriC) to initiate formation of the DNA replication initiation complex once per cell cycle. Binds the DnaA box (a 9 base pair repeat at the origin) and separates the double-stranded (ds)DNA. Forms a right-handed helical filament on oriC DNA; dsDNA binds to the exterior of the filament while single-stranded (ss)DNA is stabiized in the filament's interior. The ATP-DnaA-oriC complex binds and stabilizes one strand of the AT-rich DNA unwinding element (DUE), permitting loading of DNA polymerase. After initiation quickly degrades to an ADP-DnaA complex that is not apt for DNA replication. Binds acidic phospholipids.</text>
</comment>
<feature type="domain" description="Chromosomal replication initiator DnaA C-terminal" evidence="14">
    <location>
        <begin position="480"/>
        <end position="549"/>
    </location>
</feature>
<evidence type="ECO:0000259" key="13">
    <source>
        <dbReference type="SMART" id="SM00382"/>
    </source>
</evidence>
<dbReference type="NCBIfam" id="TIGR00362">
    <property type="entry name" value="DnaA"/>
    <property type="match status" value="1"/>
</dbReference>
<dbReference type="InterPro" id="IPR020591">
    <property type="entry name" value="Chromosome_initiator_DnaA-like"/>
</dbReference>
<feature type="binding site" evidence="8">
    <location>
        <position position="278"/>
    </location>
    <ligand>
        <name>ATP</name>
        <dbReference type="ChEBI" id="CHEBI:30616"/>
    </ligand>
</feature>
<evidence type="ECO:0000256" key="8">
    <source>
        <dbReference type="HAMAP-Rule" id="MF_00377"/>
    </source>
</evidence>
<evidence type="ECO:0000256" key="4">
    <source>
        <dbReference type="ARBA" id="ARBA00022741"/>
    </source>
</evidence>
<keyword evidence="7 8" id="KW-0238">DNA-binding</keyword>
<comment type="subunit">
    <text evidence="8">Oligomerizes as a right-handed, spiral filament on DNA at oriC.</text>
</comment>
<dbReference type="CDD" id="cd06571">
    <property type="entry name" value="Bac_DnaA_C"/>
    <property type="match status" value="1"/>
</dbReference>
<dbReference type="GO" id="GO:0006270">
    <property type="term" value="P:DNA replication initiation"/>
    <property type="evidence" value="ECO:0007669"/>
    <property type="project" value="UniProtKB-UniRule"/>
</dbReference>
<keyword evidence="5 8" id="KW-0067">ATP-binding</keyword>
<dbReference type="EMBL" id="LRTT01000002">
    <property type="protein sequence ID" value="RFD74595.1"/>
    <property type="molecule type" value="Genomic_DNA"/>
</dbReference>
<accession>A0A3E1INM2</accession>
<dbReference type="SMART" id="SM00760">
    <property type="entry name" value="Bac_DnaA_C"/>
    <property type="match status" value="1"/>
</dbReference>
<comment type="caution">
    <text evidence="8">Lacks conserved residue(s) required for the propagation of feature annotation.</text>
</comment>
<dbReference type="GO" id="GO:0005524">
    <property type="term" value="F:ATP binding"/>
    <property type="evidence" value="ECO:0007669"/>
    <property type="project" value="UniProtKB-UniRule"/>
</dbReference>
<proteinExistence type="inferred from homology"/>
<name>A0A3E1INM2_GARVA</name>
<dbReference type="Pfam" id="PF08299">
    <property type="entry name" value="Bac_DnaA_C"/>
    <property type="match status" value="1"/>
</dbReference>
<dbReference type="PANTHER" id="PTHR30050">
    <property type="entry name" value="CHROMOSOMAL REPLICATION INITIATOR PROTEIN DNAA"/>
    <property type="match status" value="1"/>
</dbReference>
<feature type="binding site" evidence="8">
    <location>
        <position position="276"/>
    </location>
    <ligand>
        <name>ATP</name>
        <dbReference type="ChEBI" id="CHEBI:30616"/>
    </ligand>
</feature>
<feature type="region of interest" description="Domain I, interacts with DnaA modulators" evidence="8">
    <location>
        <begin position="1"/>
        <end position="154"/>
    </location>
</feature>
<evidence type="ECO:0000256" key="11">
    <source>
        <dbReference type="RuleBase" id="RU004227"/>
    </source>
</evidence>
<evidence type="ECO:0000256" key="6">
    <source>
        <dbReference type="ARBA" id="ARBA00023121"/>
    </source>
</evidence>
<dbReference type="InterPro" id="IPR003593">
    <property type="entry name" value="AAA+_ATPase"/>
</dbReference>
<evidence type="ECO:0000256" key="1">
    <source>
        <dbReference type="ARBA" id="ARBA00006583"/>
    </source>
</evidence>
<evidence type="ECO:0000259" key="14">
    <source>
        <dbReference type="SMART" id="SM00760"/>
    </source>
</evidence>
<dbReference type="Gene3D" id="1.10.1750.10">
    <property type="match status" value="1"/>
</dbReference>
<dbReference type="PRINTS" id="PR00051">
    <property type="entry name" value="DNAA"/>
</dbReference>
<dbReference type="InterPro" id="IPR001957">
    <property type="entry name" value="Chromosome_initiator_DnaA"/>
</dbReference>
<dbReference type="Gene3D" id="1.10.8.60">
    <property type="match status" value="1"/>
</dbReference>
<dbReference type="Proteomes" id="UP000258533">
    <property type="component" value="Unassembled WGS sequence"/>
</dbReference>
<dbReference type="PANTHER" id="PTHR30050:SF2">
    <property type="entry name" value="CHROMOSOMAL REPLICATION INITIATOR PROTEIN DNAA"/>
    <property type="match status" value="1"/>
</dbReference>
<dbReference type="Gene3D" id="3.40.50.300">
    <property type="entry name" value="P-loop containing nucleotide triphosphate hydrolases"/>
    <property type="match status" value="1"/>
</dbReference>
<dbReference type="InterPro" id="IPR010921">
    <property type="entry name" value="Trp_repressor/repl_initiator"/>
</dbReference>
<comment type="similarity">
    <text evidence="1 8 11">Belongs to the DnaA family.</text>
</comment>
<evidence type="ECO:0000256" key="9">
    <source>
        <dbReference type="NCBIfam" id="TIGR00362"/>
    </source>
</evidence>
<dbReference type="SUPFAM" id="SSF52540">
    <property type="entry name" value="P-loop containing nucleoside triphosphate hydrolases"/>
    <property type="match status" value="1"/>
</dbReference>
<feature type="domain" description="AAA+ ATPase" evidence="13">
    <location>
        <begin position="265"/>
        <end position="404"/>
    </location>
</feature>
<feature type="region of interest" description="Disordered" evidence="12">
    <location>
        <begin position="92"/>
        <end position="118"/>
    </location>
</feature>
<dbReference type="Pfam" id="PF00308">
    <property type="entry name" value="Bac_DnaA"/>
    <property type="match status" value="1"/>
</dbReference>
<feature type="compositionally biased region" description="Low complexity" evidence="12">
    <location>
        <begin position="93"/>
        <end position="114"/>
    </location>
</feature>
<comment type="domain">
    <text evidence="8">Domain I is involved in oligomerization and binding regulators, domain II is flexibile and of varying length in different bacteria, domain III forms the AAA+ region, while domain IV binds dsDNA.</text>
</comment>
<dbReference type="HAMAP" id="MF_00377">
    <property type="entry name" value="DnaA_bact"/>
    <property type="match status" value="1"/>
</dbReference>
<keyword evidence="6 8" id="KW-0446">Lipid-binding</keyword>
<feature type="region of interest" description="Disordered" evidence="12">
    <location>
        <begin position="163"/>
        <end position="184"/>
    </location>
</feature>
<protein>
    <recommendedName>
        <fullName evidence="8 9">Chromosomal replication initiator protein DnaA</fullName>
    </recommendedName>
</protein>
<dbReference type="InterPro" id="IPR013159">
    <property type="entry name" value="DnaA_C"/>
</dbReference>
<dbReference type="RefSeq" id="WP_116689876.1">
    <property type="nucleotide sequence ID" value="NZ_LRTT01000002.1"/>
</dbReference>
<dbReference type="CDD" id="cd00009">
    <property type="entry name" value="AAA"/>
    <property type="match status" value="1"/>
</dbReference>
<reference evidence="15 16" key="1">
    <citation type="submission" date="2016-02" db="EMBL/GenBank/DDBJ databases">
        <title>Gardnerella vaginalis Subgroups Defined by cpn60 Sequencing and Sialidase Activity in Isolates from Canada, Belgium and Kenya.</title>
        <authorList>
            <person name="Schellenberg J."/>
            <person name="Paramel Jayaprakash T."/>
            <person name="Withana Gamage N."/>
            <person name="Patterson M.H."/>
            <person name="Vaneechoutte M."/>
            <person name="Hill J.E."/>
        </authorList>
    </citation>
    <scope>NUCLEOTIDE SEQUENCE [LARGE SCALE GENOMIC DNA]</scope>
    <source>
        <strain evidence="15 16">N144</strain>
    </source>
</reference>
<evidence type="ECO:0000313" key="16">
    <source>
        <dbReference type="Proteomes" id="UP000258533"/>
    </source>
</evidence>
<evidence type="ECO:0000256" key="2">
    <source>
        <dbReference type="ARBA" id="ARBA00022490"/>
    </source>
</evidence>
<dbReference type="InterPro" id="IPR018312">
    <property type="entry name" value="Chromosome_initiator_DnaA_CS"/>
</dbReference>
<dbReference type="InterPro" id="IPR027417">
    <property type="entry name" value="P-loop_NTPase"/>
</dbReference>
<keyword evidence="4 8" id="KW-0547">Nucleotide-binding</keyword>
<feature type="compositionally biased region" description="Low complexity" evidence="12">
    <location>
        <begin position="163"/>
        <end position="179"/>
    </location>
</feature>
<organism evidence="15 16">
    <name type="scientific">Gardnerella vaginalis</name>
    <dbReference type="NCBI Taxonomy" id="2702"/>
    <lineage>
        <taxon>Bacteria</taxon>
        <taxon>Bacillati</taxon>
        <taxon>Actinomycetota</taxon>
        <taxon>Actinomycetes</taxon>
        <taxon>Bifidobacteriales</taxon>
        <taxon>Bifidobacteriaceae</taxon>
        <taxon>Gardnerella</taxon>
    </lineage>
</organism>
<feature type="region of interest" description="Domain IV, binds dsDNA" evidence="8">
    <location>
        <begin position="454"/>
        <end position="578"/>
    </location>
</feature>
<dbReference type="GO" id="GO:0008289">
    <property type="term" value="F:lipid binding"/>
    <property type="evidence" value="ECO:0007669"/>
    <property type="project" value="UniProtKB-KW"/>
</dbReference>
<comment type="subcellular location">
    <subcellularLocation>
        <location evidence="8">Cytoplasm</location>
    </subcellularLocation>
</comment>
<dbReference type="GO" id="GO:0005886">
    <property type="term" value="C:plasma membrane"/>
    <property type="evidence" value="ECO:0007669"/>
    <property type="project" value="TreeGrafter"/>
</dbReference>
<evidence type="ECO:0000313" key="15">
    <source>
        <dbReference type="EMBL" id="RFD74595.1"/>
    </source>
</evidence>
<dbReference type="GO" id="GO:0003688">
    <property type="term" value="F:DNA replication origin binding"/>
    <property type="evidence" value="ECO:0007669"/>
    <property type="project" value="UniProtKB-UniRule"/>
</dbReference>
<evidence type="ECO:0000256" key="10">
    <source>
        <dbReference type="RuleBase" id="RU000577"/>
    </source>
</evidence>
<dbReference type="SMART" id="SM00382">
    <property type="entry name" value="AAA"/>
    <property type="match status" value="1"/>
</dbReference>
<feature type="binding site" evidence="8">
    <location>
        <position position="279"/>
    </location>
    <ligand>
        <name>ATP</name>
        <dbReference type="ChEBI" id="CHEBI:30616"/>
    </ligand>
</feature>